<name>A0A913Z8V4_PATMI</name>
<keyword evidence="5" id="KW-0807">Transducer</keyword>
<feature type="binding site" evidence="6">
    <location>
        <position position="334"/>
    </location>
    <ligand>
        <name>GTP</name>
        <dbReference type="ChEBI" id="CHEBI:37565"/>
    </ligand>
</feature>
<keyword evidence="1 7" id="KW-0479">Metal-binding</keyword>
<dbReference type="GO" id="GO:0031752">
    <property type="term" value="F:D5 dopamine receptor binding"/>
    <property type="evidence" value="ECO:0007669"/>
    <property type="project" value="TreeGrafter"/>
</dbReference>
<evidence type="ECO:0000256" key="5">
    <source>
        <dbReference type="ARBA" id="ARBA00023224"/>
    </source>
</evidence>
<dbReference type="GO" id="GO:0005737">
    <property type="term" value="C:cytoplasm"/>
    <property type="evidence" value="ECO:0007669"/>
    <property type="project" value="TreeGrafter"/>
</dbReference>
<feature type="binding site" evidence="7">
    <location>
        <position position="190"/>
    </location>
    <ligand>
        <name>Mg(2+)</name>
        <dbReference type="ChEBI" id="CHEBI:18420"/>
    </ligand>
</feature>
<dbReference type="SMART" id="SM00275">
    <property type="entry name" value="G_alpha"/>
    <property type="match status" value="1"/>
</dbReference>
<evidence type="ECO:0000256" key="7">
    <source>
        <dbReference type="PIRSR" id="PIRSR601019-2"/>
    </source>
</evidence>
<dbReference type="RefSeq" id="XP_038047300.1">
    <property type="nucleotide sequence ID" value="XM_038191372.1"/>
</dbReference>
<sequence length="363" mass="41849">MAANIFSCCVPIRQYRQREQARRAATARSEAIDKELARTRTDLKVLLLGSPGSGKSTFIKQLRSIHGDEFTNEEVERYRDVIYSNVIEGLKALLDARSKLRIPWDDAANEEHAARVIDCDTSQLNPRTFATHVSSCKALWVDNGIQEAYKRRDEFQLESYVRYFLDDLDRIGNEDYLPNSQDICHAHQTTPGVAEYVGESHGLVRRFVDLGAPLRYKKVFAHFDDARAVLYFVSVDKFDQDQGIDGANHLMQECDTLSVILNSRHFARAHICVIFNKTDLLEEKIKHVNFNDFFPQFDGDPSNVDHVKKFILELFEERCRSWGRDPFFMYFITAVDPINMKFVWSAMSDVVRPASWLSSLVLY</sequence>
<dbReference type="Gene3D" id="3.40.50.300">
    <property type="entry name" value="P-loop containing nucleotide triphosphate hydrolases"/>
    <property type="match status" value="1"/>
</dbReference>
<evidence type="ECO:0000256" key="6">
    <source>
        <dbReference type="PIRSR" id="PIRSR601019-1"/>
    </source>
</evidence>
<dbReference type="Pfam" id="PF00503">
    <property type="entry name" value="G-alpha"/>
    <property type="match status" value="1"/>
</dbReference>
<accession>A0A913Z8V4</accession>
<keyword evidence="9" id="KW-1185">Reference proteome</keyword>
<dbReference type="SUPFAM" id="SSF52540">
    <property type="entry name" value="P-loop containing nucleoside triphosphate hydrolases"/>
    <property type="match status" value="1"/>
</dbReference>
<dbReference type="InterPro" id="IPR000469">
    <property type="entry name" value="Gprotein_alpha_12/13"/>
</dbReference>
<dbReference type="Proteomes" id="UP000887568">
    <property type="component" value="Unplaced"/>
</dbReference>
<dbReference type="Gene3D" id="1.10.400.10">
    <property type="entry name" value="GI Alpha 1, domain 2-like"/>
    <property type="match status" value="1"/>
</dbReference>
<keyword evidence="3 7" id="KW-0460">Magnesium</keyword>
<dbReference type="AlphaFoldDB" id="A0A913Z8V4"/>
<dbReference type="PROSITE" id="PS51882">
    <property type="entry name" value="G_ALPHA"/>
    <property type="match status" value="1"/>
</dbReference>
<evidence type="ECO:0000313" key="9">
    <source>
        <dbReference type="Proteomes" id="UP000887568"/>
    </source>
</evidence>
<dbReference type="CDD" id="cd00066">
    <property type="entry name" value="G-alpha"/>
    <property type="match status" value="1"/>
</dbReference>
<dbReference type="OrthoDB" id="6363262at2759"/>
<dbReference type="PRINTS" id="PR00318">
    <property type="entry name" value="GPROTEINA"/>
</dbReference>
<dbReference type="GO" id="GO:0007266">
    <property type="term" value="P:Rho protein signal transduction"/>
    <property type="evidence" value="ECO:0007669"/>
    <property type="project" value="InterPro"/>
</dbReference>
<dbReference type="EnsemblMetazoa" id="XM_038191372.1">
    <property type="protein sequence ID" value="XP_038047300.1"/>
    <property type="gene ID" value="LOC119721337"/>
</dbReference>
<evidence type="ECO:0000256" key="4">
    <source>
        <dbReference type="ARBA" id="ARBA00023134"/>
    </source>
</evidence>
<reference evidence="8" key="1">
    <citation type="submission" date="2022-11" db="UniProtKB">
        <authorList>
            <consortium name="EnsemblMetazoa"/>
        </authorList>
    </citation>
    <scope>IDENTIFICATION</scope>
</reference>
<dbReference type="GO" id="GO:0003924">
    <property type="term" value="F:GTPase activity"/>
    <property type="evidence" value="ECO:0007669"/>
    <property type="project" value="InterPro"/>
</dbReference>
<dbReference type="PANTHER" id="PTHR10218">
    <property type="entry name" value="GTP-BINDING PROTEIN ALPHA SUBUNIT"/>
    <property type="match status" value="1"/>
</dbReference>
<dbReference type="GO" id="GO:0031683">
    <property type="term" value="F:G-protein beta/gamma-subunit complex binding"/>
    <property type="evidence" value="ECO:0007669"/>
    <property type="project" value="InterPro"/>
</dbReference>
<evidence type="ECO:0000256" key="2">
    <source>
        <dbReference type="ARBA" id="ARBA00022741"/>
    </source>
</evidence>
<feature type="binding site" evidence="7">
    <location>
        <position position="56"/>
    </location>
    <ligand>
        <name>Mg(2+)</name>
        <dbReference type="ChEBI" id="CHEBI:18420"/>
    </ligand>
</feature>
<dbReference type="InterPro" id="IPR027417">
    <property type="entry name" value="P-loop_NTPase"/>
</dbReference>
<evidence type="ECO:0000256" key="1">
    <source>
        <dbReference type="ARBA" id="ARBA00022723"/>
    </source>
</evidence>
<dbReference type="SUPFAM" id="SSF47895">
    <property type="entry name" value="Transducin (alpha subunit), insertion domain"/>
    <property type="match status" value="1"/>
</dbReference>
<dbReference type="FunFam" id="3.40.50.300:FF:000692">
    <property type="entry name" value="Guanine nucleotide-binding protein subunit alpha"/>
    <property type="match status" value="1"/>
</dbReference>
<dbReference type="GO" id="GO:0005834">
    <property type="term" value="C:heterotrimeric G-protein complex"/>
    <property type="evidence" value="ECO:0007669"/>
    <property type="project" value="TreeGrafter"/>
</dbReference>
<protein>
    <submittedName>
        <fullName evidence="8">Uncharacterized protein</fullName>
    </submittedName>
</protein>
<feature type="binding site" evidence="6">
    <location>
        <begin position="276"/>
        <end position="279"/>
    </location>
    <ligand>
        <name>GTP</name>
        <dbReference type="ChEBI" id="CHEBI:37565"/>
    </ligand>
</feature>
<dbReference type="GO" id="GO:0005525">
    <property type="term" value="F:GTP binding"/>
    <property type="evidence" value="ECO:0007669"/>
    <property type="project" value="UniProtKB-KW"/>
</dbReference>
<dbReference type="GeneID" id="119721337"/>
<evidence type="ECO:0000313" key="8">
    <source>
        <dbReference type="EnsemblMetazoa" id="XP_038047300.1"/>
    </source>
</evidence>
<organism evidence="8 9">
    <name type="scientific">Patiria miniata</name>
    <name type="common">Bat star</name>
    <name type="synonym">Asterina miniata</name>
    <dbReference type="NCBI Taxonomy" id="46514"/>
    <lineage>
        <taxon>Eukaryota</taxon>
        <taxon>Metazoa</taxon>
        <taxon>Echinodermata</taxon>
        <taxon>Eleutherozoa</taxon>
        <taxon>Asterozoa</taxon>
        <taxon>Asteroidea</taxon>
        <taxon>Valvatacea</taxon>
        <taxon>Valvatida</taxon>
        <taxon>Asterinidae</taxon>
        <taxon>Patiria</taxon>
    </lineage>
</organism>
<dbReference type="PANTHER" id="PTHR10218:SF360">
    <property type="entry name" value="GUANINE NUCLEOTIDE-BINDING PROTEIN SUBUNIT ALPHA HOMOLOG"/>
    <property type="match status" value="1"/>
</dbReference>
<keyword evidence="2 6" id="KW-0547">Nucleotide-binding</keyword>
<dbReference type="InterPro" id="IPR011025">
    <property type="entry name" value="GproteinA_insert"/>
</dbReference>
<dbReference type="PRINTS" id="PR00440">
    <property type="entry name" value="GPROTEINA12"/>
</dbReference>
<dbReference type="InterPro" id="IPR001019">
    <property type="entry name" value="Gprotein_alpha_su"/>
</dbReference>
<dbReference type="GO" id="GO:0031526">
    <property type="term" value="C:brush border membrane"/>
    <property type="evidence" value="ECO:0007669"/>
    <property type="project" value="TreeGrafter"/>
</dbReference>
<dbReference type="GO" id="GO:0046872">
    <property type="term" value="F:metal ion binding"/>
    <property type="evidence" value="ECO:0007669"/>
    <property type="project" value="UniProtKB-KW"/>
</dbReference>
<proteinExistence type="predicted"/>
<dbReference type="GO" id="GO:0007188">
    <property type="term" value="P:adenylate cyclase-modulating G protein-coupled receptor signaling pathway"/>
    <property type="evidence" value="ECO:0007669"/>
    <property type="project" value="TreeGrafter"/>
</dbReference>
<evidence type="ECO:0000256" key="3">
    <source>
        <dbReference type="ARBA" id="ARBA00022842"/>
    </source>
</evidence>
<keyword evidence="4 6" id="KW-0342">GTP-binding</keyword>